<dbReference type="PANTHER" id="PTHR11802">
    <property type="entry name" value="SERINE PROTEASE FAMILY S10 SERINE CARBOXYPEPTIDASE"/>
    <property type="match status" value="1"/>
</dbReference>
<evidence type="ECO:0000313" key="9">
    <source>
        <dbReference type="Proteomes" id="UP000291343"/>
    </source>
</evidence>
<evidence type="ECO:0000256" key="2">
    <source>
        <dbReference type="ARBA" id="ARBA00022645"/>
    </source>
</evidence>
<comment type="caution">
    <text evidence="8">The sequence shown here is derived from an EMBL/GenBank/DDBJ whole genome shotgun (WGS) entry which is preliminary data.</text>
</comment>
<comment type="similarity">
    <text evidence="1 7">Belongs to the peptidase S10 family.</text>
</comment>
<evidence type="ECO:0000256" key="7">
    <source>
        <dbReference type="RuleBase" id="RU361156"/>
    </source>
</evidence>
<dbReference type="InterPro" id="IPR029058">
    <property type="entry name" value="AB_hydrolase_fold"/>
</dbReference>
<gene>
    <name evidence="8" type="ORF">LSTR_LSTR011968</name>
</gene>
<dbReference type="AlphaFoldDB" id="A0A482XHJ6"/>
<dbReference type="GO" id="GO:0006508">
    <property type="term" value="P:proteolysis"/>
    <property type="evidence" value="ECO:0007669"/>
    <property type="project" value="UniProtKB-KW"/>
</dbReference>
<evidence type="ECO:0000313" key="8">
    <source>
        <dbReference type="EMBL" id="RZF45124.1"/>
    </source>
</evidence>
<evidence type="ECO:0000256" key="3">
    <source>
        <dbReference type="ARBA" id="ARBA00022670"/>
    </source>
</evidence>
<protein>
    <recommendedName>
        <fullName evidence="7">Carboxypeptidase</fullName>
        <ecNumber evidence="7">3.4.16.-</ecNumber>
    </recommendedName>
</protein>
<evidence type="ECO:0000256" key="5">
    <source>
        <dbReference type="ARBA" id="ARBA00022801"/>
    </source>
</evidence>
<dbReference type="FunCoup" id="A0A482XHJ6">
    <property type="interactions" value="60"/>
</dbReference>
<reference evidence="8 9" key="1">
    <citation type="journal article" date="2017" name="Gigascience">
        <title>Genome sequence of the small brown planthopper, Laodelphax striatellus.</title>
        <authorList>
            <person name="Zhu J."/>
            <person name="Jiang F."/>
            <person name="Wang X."/>
            <person name="Yang P."/>
            <person name="Bao Y."/>
            <person name="Zhao W."/>
            <person name="Wang W."/>
            <person name="Lu H."/>
            <person name="Wang Q."/>
            <person name="Cui N."/>
            <person name="Li J."/>
            <person name="Chen X."/>
            <person name="Luo L."/>
            <person name="Yu J."/>
            <person name="Kang L."/>
            <person name="Cui F."/>
        </authorList>
    </citation>
    <scope>NUCLEOTIDE SEQUENCE [LARGE SCALE GENOMIC DNA]</scope>
    <source>
        <strain evidence="8">Lst14</strain>
    </source>
</reference>
<evidence type="ECO:0000256" key="4">
    <source>
        <dbReference type="ARBA" id="ARBA00022729"/>
    </source>
</evidence>
<dbReference type="STRING" id="195883.A0A482XHJ6"/>
<dbReference type="InterPro" id="IPR001563">
    <property type="entry name" value="Peptidase_S10"/>
</dbReference>
<keyword evidence="3 7" id="KW-0645">Protease</keyword>
<keyword evidence="4" id="KW-0732">Signal</keyword>
<dbReference type="PRINTS" id="PR00724">
    <property type="entry name" value="CRBOXYPTASEC"/>
</dbReference>
<organism evidence="8 9">
    <name type="scientific">Laodelphax striatellus</name>
    <name type="common">Small brown planthopper</name>
    <name type="synonym">Delphax striatella</name>
    <dbReference type="NCBI Taxonomy" id="195883"/>
    <lineage>
        <taxon>Eukaryota</taxon>
        <taxon>Metazoa</taxon>
        <taxon>Ecdysozoa</taxon>
        <taxon>Arthropoda</taxon>
        <taxon>Hexapoda</taxon>
        <taxon>Insecta</taxon>
        <taxon>Pterygota</taxon>
        <taxon>Neoptera</taxon>
        <taxon>Paraneoptera</taxon>
        <taxon>Hemiptera</taxon>
        <taxon>Auchenorrhyncha</taxon>
        <taxon>Fulgoroidea</taxon>
        <taxon>Delphacidae</taxon>
        <taxon>Criomorphinae</taxon>
        <taxon>Laodelphax</taxon>
    </lineage>
</organism>
<dbReference type="Proteomes" id="UP000291343">
    <property type="component" value="Unassembled WGS sequence"/>
</dbReference>
<dbReference type="GO" id="GO:0004185">
    <property type="term" value="F:serine-type carboxypeptidase activity"/>
    <property type="evidence" value="ECO:0007669"/>
    <property type="project" value="UniProtKB-UniRule"/>
</dbReference>
<dbReference type="Gene3D" id="3.40.50.1820">
    <property type="entry name" value="alpha/beta hydrolase"/>
    <property type="match status" value="1"/>
</dbReference>
<keyword evidence="6" id="KW-0325">Glycoprotein</keyword>
<dbReference type="PANTHER" id="PTHR11802:SF472">
    <property type="entry name" value="SERINE CARBOXYPEPTIDASE CPVL-RELATED"/>
    <property type="match status" value="1"/>
</dbReference>
<dbReference type="InParanoid" id="A0A482XHJ6"/>
<dbReference type="EMBL" id="QKKF02009826">
    <property type="protein sequence ID" value="RZF45124.1"/>
    <property type="molecule type" value="Genomic_DNA"/>
</dbReference>
<dbReference type="InterPro" id="IPR018202">
    <property type="entry name" value="Ser_caboxypep_ser_AS"/>
</dbReference>
<evidence type="ECO:0000256" key="6">
    <source>
        <dbReference type="ARBA" id="ARBA00023180"/>
    </source>
</evidence>
<dbReference type="Pfam" id="PF00450">
    <property type="entry name" value="Peptidase_S10"/>
    <property type="match status" value="1"/>
</dbReference>
<name>A0A482XHJ6_LAOST</name>
<evidence type="ECO:0000256" key="1">
    <source>
        <dbReference type="ARBA" id="ARBA00009431"/>
    </source>
</evidence>
<proteinExistence type="inferred from homology"/>
<keyword evidence="9" id="KW-1185">Reference proteome</keyword>
<keyword evidence="5 7" id="KW-0378">Hydrolase</keyword>
<dbReference type="SMR" id="A0A482XHJ6"/>
<dbReference type="OrthoDB" id="443318at2759"/>
<keyword evidence="2 7" id="KW-0121">Carboxypeptidase</keyword>
<dbReference type="PROSITE" id="PS00131">
    <property type="entry name" value="CARBOXYPEPT_SER_SER"/>
    <property type="match status" value="1"/>
</dbReference>
<dbReference type="SUPFAM" id="SSF53474">
    <property type="entry name" value="alpha/beta-Hydrolases"/>
    <property type="match status" value="1"/>
</dbReference>
<sequence length="587" mass="67629">MMFKMRCFTVSETKIESVWVFLLLGITIVSGNASVSRVYQRKTVVYSLGTVRNQLFTAQYIQESSVNRLMERNTVLNFSERDGTYKHPLFNISESIGTKQKPVENVWTNQKLVENVRTNQKPVENLGAREKTVEHLGVQQNTLENVVAHEKIVENIRVYQKQAGNVGAPLFLTPYIEKGLIREAQQLSKVKPFVKGITSYAGLITVNKKYDSNLFFWFFPSKTNWTNSPITVWLQGGPGGSSLYGLFKENGPYIVEKDQKLKLRKYSWHRKCNMIYIDSPVGTGYSFTKNQHGYARNQTRIGEDLYQAIKQFLTMFPQIQSNPFYITGESYAGKFIPALGYSIHTHNAHSSFKINLQGLLIGNGLTDPENMIPLYADVLYGLGFIDYNQRKIFQQRQEDTVQAIRKKDWETATLLYSQLIIGYSFFPYPTFYTNSTGLTTYYNYVNENSAKWYDYENNFVISSKFRRHVHVGNLMRDRGDLTEKFMKHAIAKSVINWVKELIDHYKKTFFNGQLDIICAYPLTVNFLRKLEWSGAGKYRGNSKKTVENRRGAGRICEELGKFGGHYGEEFWAYGPDRPTQMGLSSFQ</sequence>
<accession>A0A482XHJ6</accession>
<dbReference type="EC" id="3.4.16.-" evidence="7"/>